<evidence type="ECO:0000313" key="1">
    <source>
        <dbReference type="Proteomes" id="UP000887540"/>
    </source>
</evidence>
<dbReference type="Proteomes" id="UP000887540">
    <property type="component" value="Unplaced"/>
</dbReference>
<name>A0A914ENB9_9BILA</name>
<dbReference type="WBParaSite" id="ACRNAN_scaffold947.g10921.t1">
    <property type="protein sequence ID" value="ACRNAN_scaffold947.g10921.t1"/>
    <property type="gene ID" value="ACRNAN_scaffold947.g10921"/>
</dbReference>
<evidence type="ECO:0000313" key="2">
    <source>
        <dbReference type="WBParaSite" id="ACRNAN_scaffold947.g10921.t1"/>
    </source>
</evidence>
<sequence>MIAGGVQERSETLSMATREKGLDSLVFCPRENGRQDRVAHWVLLDLGGSHDVCLWPNLGVGEVRAFPPLA</sequence>
<protein>
    <submittedName>
        <fullName evidence="2">Uncharacterized protein</fullName>
    </submittedName>
</protein>
<proteinExistence type="predicted"/>
<organism evidence="1 2">
    <name type="scientific">Acrobeloides nanus</name>
    <dbReference type="NCBI Taxonomy" id="290746"/>
    <lineage>
        <taxon>Eukaryota</taxon>
        <taxon>Metazoa</taxon>
        <taxon>Ecdysozoa</taxon>
        <taxon>Nematoda</taxon>
        <taxon>Chromadorea</taxon>
        <taxon>Rhabditida</taxon>
        <taxon>Tylenchina</taxon>
        <taxon>Cephalobomorpha</taxon>
        <taxon>Cephaloboidea</taxon>
        <taxon>Cephalobidae</taxon>
        <taxon>Acrobeloides</taxon>
    </lineage>
</organism>
<reference evidence="2" key="1">
    <citation type="submission" date="2022-11" db="UniProtKB">
        <authorList>
            <consortium name="WormBaseParasite"/>
        </authorList>
    </citation>
    <scope>IDENTIFICATION</scope>
</reference>
<dbReference type="AlphaFoldDB" id="A0A914ENB9"/>
<keyword evidence="1" id="KW-1185">Reference proteome</keyword>
<accession>A0A914ENB9</accession>